<reference evidence="2" key="1">
    <citation type="journal article" date="2023" name="Nat. Plants">
        <title>Single-cell RNA sequencing provides a high-resolution roadmap for understanding the multicellular compartmentation of specialized metabolism.</title>
        <authorList>
            <person name="Sun S."/>
            <person name="Shen X."/>
            <person name="Li Y."/>
            <person name="Li Y."/>
            <person name="Wang S."/>
            <person name="Li R."/>
            <person name="Zhang H."/>
            <person name="Shen G."/>
            <person name="Guo B."/>
            <person name="Wei J."/>
            <person name="Xu J."/>
            <person name="St-Pierre B."/>
            <person name="Chen S."/>
            <person name="Sun C."/>
        </authorList>
    </citation>
    <scope>NUCLEOTIDE SEQUENCE [LARGE SCALE GENOMIC DNA]</scope>
</reference>
<organism evidence="1 2">
    <name type="scientific">Catharanthus roseus</name>
    <name type="common">Madagascar periwinkle</name>
    <name type="synonym">Vinca rosea</name>
    <dbReference type="NCBI Taxonomy" id="4058"/>
    <lineage>
        <taxon>Eukaryota</taxon>
        <taxon>Viridiplantae</taxon>
        <taxon>Streptophyta</taxon>
        <taxon>Embryophyta</taxon>
        <taxon>Tracheophyta</taxon>
        <taxon>Spermatophyta</taxon>
        <taxon>Magnoliopsida</taxon>
        <taxon>eudicotyledons</taxon>
        <taxon>Gunneridae</taxon>
        <taxon>Pentapetalae</taxon>
        <taxon>asterids</taxon>
        <taxon>lamiids</taxon>
        <taxon>Gentianales</taxon>
        <taxon>Apocynaceae</taxon>
        <taxon>Rauvolfioideae</taxon>
        <taxon>Vinceae</taxon>
        <taxon>Catharanthinae</taxon>
        <taxon>Catharanthus</taxon>
    </lineage>
</organism>
<sequence length="215" mass="23957">MNNPNSTDGKREIFVIESSSSESSSEASIDDMNLRNLIRKVVESSARNLPSASNQNLDVLCSNRAILTNDNDAIETLQLSVPILYAFSNEQCEACTKGVGQQHATGSKVPDASASAQAPINELSRNSDSKEDVAVASAQPSKRRRKRSPRSTTSKNTAIEERIPRRSSRIRYQNEARPRRDGQRSPCGFIAKRLLHKELKKDEYVWNFTDSDDED</sequence>
<evidence type="ECO:0000313" key="2">
    <source>
        <dbReference type="Proteomes" id="UP001060085"/>
    </source>
</evidence>
<protein>
    <submittedName>
        <fullName evidence="1">Uncharacterized protein</fullName>
    </submittedName>
</protein>
<name>A0ACC0C5H0_CATRO</name>
<keyword evidence="2" id="KW-1185">Reference proteome</keyword>
<proteinExistence type="predicted"/>
<gene>
    <name evidence="1" type="ORF">M9H77_01406</name>
</gene>
<comment type="caution">
    <text evidence="1">The sequence shown here is derived from an EMBL/GenBank/DDBJ whole genome shotgun (WGS) entry which is preliminary data.</text>
</comment>
<evidence type="ECO:0000313" key="1">
    <source>
        <dbReference type="EMBL" id="KAI5680179.1"/>
    </source>
</evidence>
<dbReference type="EMBL" id="CM044701">
    <property type="protein sequence ID" value="KAI5680179.1"/>
    <property type="molecule type" value="Genomic_DNA"/>
</dbReference>
<accession>A0ACC0C5H0</accession>
<dbReference type="Proteomes" id="UP001060085">
    <property type="component" value="Linkage Group LG01"/>
</dbReference>